<dbReference type="AlphaFoldDB" id="B9JMA8"/>
<reference evidence="1 2" key="1">
    <citation type="journal article" date="2009" name="J. Bacteriol.">
        <title>Genome sequences of three Agrobacterium biovars help elucidate the evolution of multichromosome genomes in bacteria.</title>
        <authorList>
            <person name="Slater S.C."/>
            <person name="Goldman B.S."/>
            <person name="Goodner B."/>
            <person name="Setubal J.C."/>
            <person name="Farrand S.K."/>
            <person name="Nester E.W."/>
            <person name="Burr T.J."/>
            <person name="Banta L."/>
            <person name="Dickerman A.W."/>
            <person name="Paulsen I."/>
            <person name="Otten L."/>
            <person name="Suen G."/>
            <person name="Welch R."/>
            <person name="Almeida N.F."/>
            <person name="Arnold F."/>
            <person name="Burton O.T."/>
            <person name="Du Z."/>
            <person name="Ewing A."/>
            <person name="Godsy E."/>
            <person name="Heisel S."/>
            <person name="Houmiel K.L."/>
            <person name="Jhaveri J."/>
            <person name="Lu J."/>
            <person name="Miller N.M."/>
            <person name="Norton S."/>
            <person name="Chen Q."/>
            <person name="Phoolcharoen W."/>
            <person name="Ohlin V."/>
            <person name="Ondrusek D."/>
            <person name="Pride N."/>
            <person name="Stricklin S.L."/>
            <person name="Sun J."/>
            <person name="Wheeler C."/>
            <person name="Wilson L."/>
            <person name="Zhu H."/>
            <person name="Wood D.W."/>
        </authorList>
    </citation>
    <scope>NUCLEOTIDE SEQUENCE [LARGE SCALE GENOMIC DNA]</scope>
    <source>
        <strain evidence="2">K84 / ATCC BAA-868</strain>
    </source>
</reference>
<name>B9JMA8_RHIR8</name>
<dbReference type="Proteomes" id="UP000001600">
    <property type="component" value="Chromosome 2"/>
</dbReference>
<proteinExistence type="predicted"/>
<accession>B9JMA8</accession>
<organism evidence="1 2">
    <name type="scientific">Rhizobium rhizogenes (strain K84 / ATCC BAA-868)</name>
    <name type="common">Agrobacterium radiobacter</name>
    <dbReference type="NCBI Taxonomy" id="311403"/>
    <lineage>
        <taxon>Bacteria</taxon>
        <taxon>Pseudomonadati</taxon>
        <taxon>Pseudomonadota</taxon>
        <taxon>Alphaproteobacteria</taxon>
        <taxon>Hyphomicrobiales</taxon>
        <taxon>Rhizobiaceae</taxon>
        <taxon>Rhizobium/Agrobacterium group</taxon>
        <taxon>Rhizobium</taxon>
    </lineage>
</organism>
<gene>
    <name evidence="1" type="ordered locus">Arad_9919</name>
</gene>
<dbReference type="EMBL" id="CP000629">
    <property type="protein sequence ID" value="ACM30859.1"/>
    <property type="molecule type" value="Genomic_DNA"/>
</dbReference>
<evidence type="ECO:0000313" key="2">
    <source>
        <dbReference type="Proteomes" id="UP000001600"/>
    </source>
</evidence>
<protein>
    <submittedName>
        <fullName evidence="1">Uncharacterized protein</fullName>
    </submittedName>
</protein>
<dbReference type="HOGENOM" id="CLU_3021577_0_0_5"/>
<evidence type="ECO:0000313" key="1">
    <source>
        <dbReference type="EMBL" id="ACM30859.1"/>
    </source>
</evidence>
<sequence length="55" mass="6305">MCWDSNRQYVSRTANLEEISNAAKPLKHLSKLNVLLTQMFCQQALQPSILLLKCN</sequence>
<dbReference type="KEGG" id="ara:Arad_9919"/>